<gene>
    <name evidence="1" type="ORF">R0135_00855</name>
</gene>
<proteinExistence type="predicted"/>
<organism evidence="1 2">
    <name type="scientific">Congregibacter variabilis</name>
    <dbReference type="NCBI Taxonomy" id="3081200"/>
    <lineage>
        <taxon>Bacteria</taxon>
        <taxon>Pseudomonadati</taxon>
        <taxon>Pseudomonadota</taxon>
        <taxon>Gammaproteobacteria</taxon>
        <taxon>Cellvibrionales</taxon>
        <taxon>Halieaceae</taxon>
        <taxon>Congregibacter</taxon>
    </lineage>
</organism>
<evidence type="ECO:0000313" key="2">
    <source>
        <dbReference type="Proteomes" id="UP001626537"/>
    </source>
</evidence>
<accession>A0ABZ0I3H3</accession>
<dbReference type="RefSeq" id="WP_407348376.1">
    <property type="nucleotide sequence ID" value="NZ_CP136864.1"/>
</dbReference>
<dbReference type="EMBL" id="CP136864">
    <property type="protein sequence ID" value="WOJ93731.1"/>
    <property type="molecule type" value="Genomic_DNA"/>
</dbReference>
<evidence type="ECO:0000313" key="1">
    <source>
        <dbReference type="EMBL" id="WOJ93731.1"/>
    </source>
</evidence>
<protein>
    <submittedName>
        <fullName evidence="1">Uncharacterized protein</fullName>
    </submittedName>
</protein>
<reference evidence="1 2" key="1">
    <citation type="submission" date="2023-10" db="EMBL/GenBank/DDBJ databases">
        <title>Two novel species belonging to the OM43/NOR5 clade.</title>
        <authorList>
            <person name="Park M."/>
        </authorList>
    </citation>
    <scope>NUCLEOTIDE SEQUENCE [LARGE SCALE GENOMIC DNA]</scope>
    <source>
        <strain evidence="1 2">IMCC43200</strain>
    </source>
</reference>
<name>A0ABZ0I3H3_9GAMM</name>
<keyword evidence="2" id="KW-1185">Reference proteome</keyword>
<sequence length="137" mass="16045">MLMFLQSDEDRVADGLTRFREHFVLNRNSEEKLNELTAWLERSRHALPKKYSHDDFVELVMGNNDPDELVAALHAAFTSRENFTETLLEKLIDFRDSLTLGQRTELAEELKRPDIEGNGWTILRKLPLTVHRRLVNQ</sequence>
<dbReference type="Proteomes" id="UP001626537">
    <property type="component" value="Chromosome"/>
</dbReference>